<evidence type="ECO:0000313" key="6">
    <source>
        <dbReference type="EMBL" id="KAK6957185.1"/>
    </source>
</evidence>
<dbReference type="Pfam" id="PF13649">
    <property type="entry name" value="Methyltransf_25"/>
    <property type="match status" value="1"/>
</dbReference>
<protein>
    <recommendedName>
        <fullName evidence="5">Methyltransferase domain-containing protein</fullName>
    </recommendedName>
</protein>
<dbReference type="EMBL" id="JBANMG010000002">
    <property type="protein sequence ID" value="KAK6957185.1"/>
    <property type="molecule type" value="Genomic_DNA"/>
</dbReference>
<feature type="domain" description="Methyltransferase" evidence="5">
    <location>
        <begin position="119"/>
        <end position="224"/>
    </location>
</feature>
<evidence type="ECO:0000256" key="4">
    <source>
        <dbReference type="ARBA" id="ARBA00038314"/>
    </source>
</evidence>
<keyword evidence="7" id="KW-1185">Reference proteome</keyword>
<proteinExistence type="inferred from homology"/>
<dbReference type="SUPFAM" id="SSF53335">
    <property type="entry name" value="S-adenosyl-L-methionine-dependent methyltransferases"/>
    <property type="match status" value="1"/>
</dbReference>
<dbReference type="InterPro" id="IPR051654">
    <property type="entry name" value="Meroterpenoid_MTases"/>
</dbReference>
<evidence type="ECO:0000313" key="7">
    <source>
        <dbReference type="Proteomes" id="UP001369815"/>
    </source>
</evidence>
<evidence type="ECO:0000259" key="5">
    <source>
        <dbReference type="Pfam" id="PF13649"/>
    </source>
</evidence>
<dbReference type="InterPro" id="IPR029063">
    <property type="entry name" value="SAM-dependent_MTases_sf"/>
</dbReference>
<dbReference type="AlphaFoldDB" id="A0AAX6MX53"/>
<name>A0AAX6MX53_9PEZI</name>
<comment type="similarity">
    <text evidence="4">Belongs to the class I-like SAM-binding methyltransferase superfamily.</text>
</comment>
<dbReference type="PANTHER" id="PTHR35897:SF1">
    <property type="entry name" value="METHYLTRANSFERASE AUSD"/>
    <property type="match status" value="1"/>
</dbReference>
<dbReference type="GO" id="GO:0016740">
    <property type="term" value="F:transferase activity"/>
    <property type="evidence" value="ECO:0007669"/>
    <property type="project" value="UniProtKB-KW"/>
</dbReference>
<evidence type="ECO:0000256" key="1">
    <source>
        <dbReference type="ARBA" id="ARBA00005179"/>
    </source>
</evidence>
<gene>
    <name evidence="6" type="ORF">Daesc_002471</name>
</gene>
<dbReference type="PANTHER" id="PTHR35897">
    <property type="entry name" value="METHYLTRANSFERASE AUSD"/>
    <property type="match status" value="1"/>
</dbReference>
<dbReference type="InterPro" id="IPR041698">
    <property type="entry name" value="Methyltransf_25"/>
</dbReference>
<dbReference type="Proteomes" id="UP001369815">
    <property type="component" value="Unassembled WGS sequence"/>
</dbReference>
<organism evidence="6 7">
    <name type="scientific">Daldinia eschscholtzii</name>
    <dbReference type="NCBI Taxonomy" id="292717"/>
    <lineage>
        <taxon>Eukaryota</taxon>
        <taxon>Fungi</taxon>
        <taxon>Dikarya</taxon>
        <taxon>Ascomycota</taxon>
        <taxon>Pezizomycotina</taxon>
        <taxon>Sordariomycetes</taxon>
        <taxon>Xylariomycetidae</taxon>
        <taxon>Xylariales</taxon>
        <taxon>Hypoxylaceae</taxon>
        <taxon>Daldinia</taxon>
    </lineage>
</organism>
<comment type="pathway">
    <text evidence="1">Secondary metabolite biosynthesis.</text>
</comment>
<evidence type="ECO:0000256" key="3">
    <source>
        <dbReference type="ARBA" id="ARBA00022691"/>
    </source>
</evidence>
<dbReference type="Gene3D" id="3.40.50.150">
    <property type="entry name" value="Vaccinia Virus protein VP39"/>
    <property type="match status" value="1"/>
</dbReference>
<keyword evidence="2" id="KW-0808">Transferase</keyword>
<keyword evidence="3" id="KW-0949">S-adenosyl-L-methionine</keyword>
<accession>A0AAX6MX53</accession>
<reference evidence="6 7" key="1">
    <citation type="journal article" date="2024" name="Front Chem Biol">
        <title>Unveiling the potential of Daldinia eschscholtzii MFLUCC 19-0629 through bioactivity and bioinformatics studies for enhanced sustainable agriculture production.</title>
        <authorList>
            <person name="Brooks S."/>
            <person name="Weaver J.A."/>
            <person name="Klomchit A."/>
            <person name="Alharthi S.A."/>
            <person name="Onlamun T."/>
            <person name="Nurani R."/>
            <person name="Vong T.K."/>
            <person name="Alberti F."/>
            <person name="Greco C."/>
        </authorList>
    </citation>
    <scope>NUCLEOTIDE SEQUENCE [LARGE SCALE GENOMIC DNA]</scope>
    <source>
        <strain evidence="6">MFLUCC 19-0629</strain>
    </source>
</reference>
<evidence type="ECO:0000256" key="2">
    <source>
        <dbReference type="ARBA" id="ARBA00022679"/>
    </source>
</evidence>
<comment type="caution">
    <text evidence="6">The sequence shown here is derived from an EMBL/GenBank/DDBJ whole genome shotgun (WGS) entry which is preliminary data.</text>
</comment>
<sequence length="308" mass="35576">MQKLVLRLRQYGRCTMTAEDKNDKHQPDISLDYLLKGKVYIEELPPDIEPIRRFLEKYSGIRTKDVDDHIHEIRDRLWEIYPYVCVGHFRFLSLKFTLDPRYQIALNRLLAPKSDATFLDVGCCVGQVLRQLAFDGVDSSRLYGTDLEPRFLDAGYDLFKDQYKLKATFVAGDMLSHSGQNGEDDEKLKVLYGKMNIIHATSFFHLFTWEDQVRAASKMVKFLNADDPDAMIFGRQVGTTTPGDREGARKSKRFLHNATSWQELWDEVGKETGTAWRTEVNEIEEPGMHPDGNIDGTLRRIRFGVFRA</sequence>